<dbReference type="InterPro" id="IPR029071">
    <property type="entry name" value="Ubiquitin-like_domsf"/>
</dbReference>
<name>A0A7C9EP92_OPUST</name>
<dbReference type="SUPFAM" id="SSF54236">
    <property type="entry name" value="Ubiquitin-like"/>
    <property type="match status" value="1"/>
</dbReference>
<organism evidence="2">
    <name type="scientific">Opuntia streptacantha</name>
    <name type="common">Prickly pear cactus</name>
    <name type="synonym">Opuntia cardona</name>
    <dbReference type="NCBI Taxonomy" id="393608"/>
    <lineage>
        <taxon>Eukaryota</taxon>
        <taxon>Viridiplantae</taxon>
        <taxon>Streptophyta</taxon>
        <taxon>Embryophyta</taxon>
        <taxon>Tracheophyta</taxon>
        <taxon>Spermatophyta</taxon>
        <taxon>Magnoliopsida</taxon>
        <taxon>eudicotyledons</taxon>
        <taxon>Gunneridae</taxon>
        <taxon>Pentapetalae</taxon>
        <taxon>Caryophyllales</taxon>
        <taxon>Cactineae</taxon>
        <taxon>Cactaceae</taxon>
        <taxon>Opuntioideae</taxon>
        <taxon>Opuntia</taxon>
    </lineage>
</organism>
<sequence length="145" mass="16374">MVARRFAVSHENSTFDVDYDTDDGLEVFKFQLFSLISVPPGEQKIVCGDDNKIVSDDSDLISISDKLRLMSINDQDTDEGKSSSGNSDVNEELIMSNDEIMSDEELIMSDEELDRMLQVTVFLNEILGHSMPYAFERSMWSTDGQ</sequence>
<dbReference type="Gene3D" id="3.10.20.90">
    <property type="entry name" value="Phosphatidylinositol 3-kinase Catalytic Subunit, Chain A, domain 1"/>
    <property type="match status" value="1"/>
</dbReference>
<dbReference type="EMBL" id="GISG01266776">
    <property type="protein sequence ID" value="MBA4675301.1"/>
    <property type="molecule type" value="Transcribed_RNA"/>
</dbReference>
<reference evidence="2" key="1">
    <citation type="journal article" date="2013" name="J. Plant Res.">
        <title>Effect of fungi and light on seed germination of three Opuntia species from semiarid lands of central Mexico.</title>
        <authorList>
            <person name="Delgado-Sanchez P."/>
            <person name="Jimenez-Bremont J.F."/>
            <person name="Guerrero-Gonzalez Mde L."/>
            <person name="Flores J."/>
        </authorList>
    </citation>
    <scope>NUCLEOTIDE SEQUENCE</scope>
    <source>
        <tissue evidence="2">Cladode</tissue>
    </source>
</reference>
<accession>A0A7C9EP92</accession>
<proteinExistence type="predicted"/>
<reference evidence="2" key="2">
    <citation type="submission" date="2020-07" db="EMBL/GenBank/DDBJ databases">
        <authorList>
            <person name="Vera ALvarez R."/>
            <person name="Arias-Moreno D.M."/>
            <person name="Jimenez-Jacinto V."/>
            <person name="Jimenez-Bremont J.F."/>
            <person name="Swaminathan K."/>
            <person name="Moose S.P."/>
            <person name="Guerrero-Gonzalez M.L."/>
            <person name="Marino-Ramirez L."/>
            <person name="Landsman D."/>
            <person name="Rodriguez-Kessler M."/>
            <person name="Delgado-Sanchez P."/>
        </authorList>
    </citation>
    <scope>NUCLEOTIDE SEQUENCE</scope>
    <source>
        <tissue evidence="2">Cladode</tissue>
    </source>
</reference>
<evidence type="ECO:0000313" key="2">
    <source>
        <dbReference type="EMBL" id="MBA4675301.1"/>
    </source>
</evidence>
<feature type="region of interest" description="Disordered" evidence="1">
    <location>
        <begin position="72"/>
        <end position="92"/>
    </location>
</feature>
<dbReference type="AlphaFoldDB" id="A0A7C9EP92"/>
<evidence type="ECO:0000256" key="1">
    <source>
        <dbReference type="SAM" id="MobiDB-lite"/>
    </source>
</evidence>
<protein>
    <submittedName>
        <fullName evidence="2">Uncharacterized protein</fullName>
    </submittedName>
</protein>